<protein>
    <recommendedName>
        <fullName evidence="2">C2H2-type domain-containing protein</fullName>
    </recommendedName>
</protein>
<gene>
    <name evidence="3" type="ORF">PLOB_00013272</name>
</gene>
<reference evidence="3 4" key="1">
    <citation type="submission" date="2022-05" db="EMBL/GenBank/DDBJ databases">
        <authorList>
            <consortium name="Genoscope - CEA"/>
            <person name="William W."/>
        </authorList>
    </citation>
    <scope>NUCLEOTIDE SEQUENCE [LARGE SCALE GENOMIC DNA]</scope>
</reference>
<evidence type="ECO:0000313" key="4">
    <source>
        <dbReference type="Proteomes" id="UP001159405"/>
    </source>
</evidence>
<dbReference type="Proteomes" id="UP001159405">
    <property type="component" value="Unassembled WGS sequence"/>
</dbReference>
<evidence type="ECO:0000259" key="2">
    <source>
        <dbReference type="PROSITE" id="PS00028"/>
    </source>
</evidence>
<evidence type="ECO:0000313" key="3">
    <source>
        <dbReference type="EMBL" id="CAH3172700.1"/>
    </source>
</evidence>
<name>A0ABN8R5Q9_9CNID</name>
<dbReference type="EMBL" id="CALNXK010000176">
    <property type="protein sequence ID" value="CAH3172700.1"/>
    <property type="molecule type" value="Genomic_DNA"/>
</dbReference>
<evidence type="ECO:0000256" key="1">
    <source>
        <dbReference type="SAM" id="MobiDB-lite"/>
    </source>
</evidence>
<dbReference type="PANTHER" id="PTHR33845:SF1">
    <property type="entry name" value="C2H2-TYPE DOMAIN-CONTAINING PROTEIN"/>
    <property type="match status" value="1"/>
</dbReference>
<dbReference type="PANTHER" id="PTHR33845">
    <property type="entry name" value="C2H2-TYPE DOMAIN-CONTAINING PROTEIN"/>
    <property type="match status" value="1"/>
</dbReference>
<accession>A0ABN8R5Q9</accession>
<sequence>MPSCVSYRKSKDKALAEMREIPPDTPTVSTPLGDFPWTPGQWCKLESVDDDSTGEDMQTFPDQTFEVYNTAMAQIAGLSDIEILEPLTFRLKVDWGTATEKENQMCEEKVDEACRAVCKVIAPSSSEELLKSYVKRASRSDKEVEALTSAYRQSPTKNLKTQILSIYALRYASNELKAMHAPFEKLSDRQIKKVRTHAKTVGVGLEVEKVPHYRVRIDRSKLEHFLDFVDQPYFYQDVSFGTRTVKLNSGQQMVMPNIVRTVGRSTMIEQYHQWCREEDYQPLGSGAEGFDTLNKIVDDLEQCGARHKWCEGSWDNLKGAKRYLKTSYHAHCREDSDNLCAEHCREHALSDTQCLEFKTSCTHDHMELCESCNSLRNTLGSVLSEINGSQDVQFYSRDQQEDMLYDAAQAQDMVLQWKAHILRAENQDCTKTDAVNFLQSDTILIVMDWAMKFIQMKYRKKQSEWYGKCGMNWHVSCILSKPADREQLEVTSYVHLFDNCAQDSYTVYAIIKHLLKTLKIANPNISKALLRSDGAGCYHNNNLIAALNEVHVNRIPNFSTFHNFSYEGTGLRMWKAYDIGAGKLVLWSDLDVQVPGAITLKPATNQLQFWDVQPRCVKLQGKTNQSVKLDTETALFECNEAGCSHSFDNYDALQDHINFGNHDPISTNQESVYNKLRREWVQKFLAMSVSEQKPKQPTSAKSTMTATHAESSEARWALQKPRGSGTRFSENVKSYLQARFDVGVQTGRKSDPVQVSADMRSAKNQDGTRKFSRDEWLTKIQVQAFFSRLAAAQKKQVTQRHVEKDDENTLLDEDLAHLDHQNKDEDVQEVLSQIGLEHPITYDGYDICDLVKTEALSRFTGKELRVMCDHFELPRKSTDKKAALIKHVTDMVEECSCS</sequence>
<dbReference type="InterPro" id="IPR013087">
    <property type="entry name" value="Znf_C2H2_type"/>
</dbReference>
<proteinExistence type="predicted"/>
<feature type="region of interest" description="Disordered" evidence="1">
    <location>
        <begin position="691"/>
        <end position="728"/>
    </location>
</feature>
<feature type="domain" description="C2H2-type" evidence="2">
    <location>
        <begin position="638"/>
        <end position="662"/>
    </location>
</feature>
<organism evidence="3 4">
    <name type="scientific">Porites lobata</name>
    <dbReference type="NCBI Taxonomy" id="104759"/>
    <lineage>
        <taxon>Eukaryota</taxon>
        <taxon>Metazoa</taxon>
        <taxon>Cnidaria</taxon>
        <taxon>Anthozoa</taxon>
        <taxon>Hexacorallia</taxon>
        <taxon>Scleractinia</taxon>
        <taxon>Fungiina</taxon>
        <taxon>Poritidae</taxon>
        <taxon>Porites</taxon>
    </lineage>
</organism>
<feature type="compositionally biased region" description="Polar residues" evidence="1">
    <location>
        <begin position="691"/>
        <end position="709"/>
    </location>
</feature>
<comment type="caution">
    <text evidence="3">The sequence shown here is derived from an EMBL/GenBank/DDBJ whole genome shotgun (WGS) entry which is preliminary data.</text>
</comment>
<keyword evidence="4" id="KW-1185">Reference proteome</keyword>
<dbReference type="PROSITE" id="PS00028">
    <property type="entry name" value="ZINC_FINGER_C2H2_1"/>
    <property type="match status" value="1"/>
</dbReference>